<reference evidence="3 4" key="1">
    <citation type="submission" date="2016-09" db="EMBL/GenBank/DDBJ databases">
        <title>Aspergillus awamori IFM 58123T.</title>
        <authorList>
            <person name="Kusuya Y."/>
            <person name="Shimizu M."/>
            <person name="Takahashi H."/>
            <person name="Yaguchi T."/>
        </authorList>
    </citation>
    <scope>NUCLEOTIDE SEQUENCE [LARGE SCALE GENOMIC DNA]</scope>
    <source>
        <strain evidence="3 4">IFM 58123</strain>
    </source>
</reference>
<dbReference type="EMBL" id="BDHI01000002">
    <property type="protein sequence ID" value="GCB19274.1"/>
    <property type="molecule type" value="Genomic_DNA"/>
</dbReference>
<dbReference type="InterPro" id="IPR052228">
    <property type="entry name" value="Sec_Metab_Biosynth_Oxidored"/>
</dbReference>
<sequence length="916" mass="101181">MAPISEIRASNSRITSETVPRTAVFTGATDGIGKATLTRLISTNLPVRVYVIGRNGKRHQAFLDELRLSNRQAQITWLEGQLSLLADTKKLCDEIKRRETSLDCLYLSAGFISSGERIETSEGKSLSLSLNYYSRILMMTLLLPLLNSSPNSPRIVSILNAGYESSSIYLDDLDLEKPGHFSLLSLTKSMSTYTTLSMSTLAQENPHVVFVHHYPGGVTTDAFKKAWGGKWYFPLFRAALSAFGTSPEDAAEKVLYLITSAKYGGRGVALGEGQKPGMTMTKTVKGGELFAIDNKMKELFQGKVMLELQAMNAGDIVWRKTVETLAPYSSCLRLKKQCQPSEPTRRKPHRNPESGTQIAKLEGRIDSLTAMLRSVAHAAGVSSNLQTSLNASTNEDLSNLAIPDTNHDNILVPPSLTTAPSRSTTTPSPCNGSSQPLAPQPPLYEISLDEASWYLERFTTNMLPCFPFICLPPNTTTQQLQQDRPFLLETIIAVATPSTQVKLARTDRLKSRLTKSAMLENQSSIDMLLSILTYIAWSTDPFVKRASNLSRMIMLAISMVYDLQLDKQPPPEVPIIAKMAPGLENPEQNASNSSLQGISDKHRAALACFVLSSIISSTIGRIASLRWNIKMEHALNIIETNKESPSDEYLTAQIRLQILAQKTLSLRDPDEPSPSTTPPATTMYLKVLQRQLTDLQSSIPPRLPHRELLHLQTHYISLLLHEIPRPASSSTPLLPTTPDSLTSLWNSVQAIKSWLSTFQTLPASTITGFPFFMWFQLVRCIVLLKHLSTFEDPARDRDAVRQEVDMLALLEWMGEKAELASLEAGEGSDDDLFRRVGRMLRLAREWVVKKMRGEVGGDGLVSGENSEGSNEGSSGTMGIDMDMDMTDIAWMHALESGDGGWLEEVLGWSPLAVHNI</sequence>
<dbReference type="GO" id="GO:0016491">
    <property type="term" value="F:oxidoreductase activity"/>
    <property type="evidence" value="ECO:0007669"/>
    <property type="project" value="UniProtKB-KW"/>
</dbReference>
<dbReference type="InterPro" id="IPR036291">
    <property type="entry name" value="NAD(P)-bd_dom_sf"/>
</dbReference>
<keyword evidence="4" id="KW-1185">Reference proteome</keyword>
<dbReference type="STRING" id="105351.A0A401KIV8"/>
<feature type="compositionally biased region" description="Low complexity" evidence="2">
    <location>
        <begin position="862"/>
        <end position="878"/>
    </location>
</feature>
<evidence type="ECO:0000313" key="4">
    <source>
        <dbReference type="Proteomes" id="UP000286921"/>
    </source>
</evidence>
<dbReference type="Gene3D" id="3.40.50.720">
    <property type="entry name" value="NAD(P)-binding Rossmann-like Domain"/>
    <property type="match status" value="1"/>
</dbReference>
<keyword evidence="1" id="KW-0560">Oxidoreductase</keyword>
<feature type="compositionally biased region" description="Low complexity" evidence="2">
    <location>
        <begin position="413"/>
        <end position="429"/>
    </location>
</feature>
<dbReference type="SUPFAM" id="SSF51735">
    <property type="entry name" value="NAD(P)-binding Rossmann-fold domains"/>
    <property type="match status" value="1"/>
</dbReference>
<dbReference type="PANTHER" id="PTHR47534">
    <property type="entry name" value="YALI0E05731P"/>
    <property type="match status" value="1"/>
</dbReference>
<dbReference type="Proteomes" id="UP000286921">
    <property type="component" value="Unassembled WGS sequence"/>
</dbReference>
<proteinExistence type="predicted"/>
<protein>
    <submittedName>
        <fullName evidence="3">Uncharacterized oxidoreductase C736.13</fullName>
    </submittedName>
</protein>
<accession>A0A401KIV8</accession>
<name>A0A401KIV8_ASPAW</name>
<feature type="region of interest" description="Disordered" evidence="2">
    <location>
        <begin position="337"/>
        <end position="359"/>
    </location>
</feature>
<dbReference type="InterPro" id="IPR002347">
    <property type="entry name" value="SDR_fam"/>
</dbReference>
<feature type="region of interest" description="Disordered" evidence="2">
    <location>
        <begin position="858"/>
        <end position="878"/>
    </location>
</feature>
<dbReference type="AlphaFoldDB" id="A0A401KIV8"/>
<dbReference type="Pfam" id="PF00106">
    <property type="entry name" value="adh_short"/>
    <property type="match status" value="1"/>
</dbReference>
<dbReference type="PANTHER" id="PTHR47534:SF3">
    <property type="entry name" value="ALCOHOL DEHYDROGENASE-LIKE C-TERMINAL DOMAIN-CONTAINING PROTEIN"/>
    <property type="match status" value="1"/>
</dbReference>
<comment type="caution">
    <text evidence="3">The sequence shown here is derived from an EMBL/GenBank/DDBJ whole genome shotgun (WGS) entry which is preliminary data.</text>
</comment>
<dbReference type="CDD" id="cd12148">
    <property type="entry name" value="fungal_TF_MHR"/>
    <property type="match status" value="1"/>
</dbReference>
<organism evidence="3 4">
    <name type="scientific">Aspergillus awamori</name>
    <name type="common">Black koji mold</name>
    <dbReference type="NCBI Taxonomy" id="105351"/>
    <lineage>
        <taxon>Eukaryota</taxon>
        <taxon>Fungi</taxon>
        <taxon>Dikarya</taxon>
        <taxon>Ascomycota</taxon>
        <taxon>Pezizomycotina</taxon>
        <taxon>Eurotiomycetes</taxon>
        <taxon>Eurotiomycetidae</taxon>
        <taxon>Eurotiales</taxon>
        <taxon>Aspergillaceae</taxon>
        <taxon>Aspergillus</taxon>
    </lineage>
</organism>
<feature type="region of interest" description="Disordered" evidence="2">
    <location>
        <begin position="400"/>
        <end position="438"/>
    </location>
</feature>
<evidence type="ECO:0000313" key="3">
    <source>
        <dbReference type="EMBL" id="GCB19274.1"/>
    </source>
</evidence>
<evidence type="ECO:0000256" key="1">
    <source>
        <dbReference type="ARBA" id="ARBA00023002"/>
    </source>
</evidence>
<gene>
    <name evidence="3" type="ORF">AAWM_02159</name>
</gene>
<evidence type="ECO:0000256" key="2">
    <source>
        <dbReference type="SAM" id="MobiDB-lite"/>
    </source>
</evidence>